<dbReference type="PANTHER" id="PTHR43342">
    <property type="entry name" value="NADH-QUINONE OXIDOREDUCTASE, E SUBUNIT"/>
    <property type="match status" value="1"/>
</dbReference>
<evidence type="ECO:0000256" key="1">
    <source>
        <dbReference type="ARBA" id="ARBA00010643"/>
    </source>
</evidence>
<dbReference type="GO" id="GO:0016491">
    <property type="term" value="F:oxidoreductase activity"/>
    <property type="evidence" value="ECO:0007669"/>
    <property type="project" value="InterPro"/>
</dbReference>
<dbReference type="RefSeq" id="WP_092404653.1">
    <property type="nucleotide sequence ID" value="NZ_FOVF01000002.1"/>
</dbReference>
<evidence type="ECO:0000256" key="8">
    <source>
        <dbReference type="ARBA" id="ARBA00032788"/>
    </source>
</evidence>
<evidence type="ECO:0000256" key="11">
    <source>
        <dbReference type="SAM" id="MobiDB-lite"/>
    </source>
</evidence>
<dbReference type="OrthoDB" id="9807941at2"/>
<comment type="similarity">
    <text evidence="1">Belongs to the complex I 24 kDa subunit family.</text>
</comment>
<feature type="region of interest" description="Disordered" evidence="11">
    <location>
        <begin position="1"/>
        <end position="20"/>
    </location>
</feature>
<dbReference type="PIRSF" id="PIRSF000216">
    <property type="entry name" value="NADH_DH_24kDa"/>
    <property type="match status" value="1"/>
</dbReference>
<organism evidence="12 13">
    <name type="scientific">Dokdonella immobilis</name>
    <dbReference type="NCBI Taxonomy" id="578942"/>
    <lineage>
        <taxon>Bacteria</taxon>
        <taxon>Pseudomonadati</taxon>
        <taxon>Pseudomonadota</taxon>
        <taxon>Gammaproteobacteria</taxon>
        <taxon>Lysobacterales</taxon>
        <taxon>Rhodanobacteraceae</taxon>
        <taxon>Dokdonella</taxon>
    </lineage>
</organism>
<feature type="binding site" evidence="10">
    <location>
        <position position="95"/>
    </location>
    <ligand>
        <name>[2Fe-2S] cluster</name>
        <dbReference type="ChEBI" id="CHEBI:190135"/>
    </ligand>
</feature>
<dbReference type="Proteomes" id="UP000198575">
    <property type="component" value="Unassembled WGS sequence"/>
</dbReference>
<evidence type="ECO:0000256" key="2">
    <source>
        <dbReference type="ARBA" id="ARBA00019898"/>
    </source>
</evidence>
<comment type="cofactor">
    <cofactor evidence="9">
        <name>[2Fe-2S] cluster</name>
        <dbReference type="ChEBI" id="CHEBI:190135"/>
    </cofactor>
</comment>
<dbReference type="NCBIfam" id="NF004638">
    <property type="entry name" value="PRK05988.1"/>
    <property type="match status" value="1"/>
</dbReference>
<feature type="binding site" evidence="10">
    <location>
        <position position="140"/>
    </location>
    <ligand>
        <name>[2Fe-2S] cluster</name>
        <dbReference type="ChEBI" id="CHEBI:190135"/>
    </ligand>
</feature>
<dbReference type="InterPro" id="IPR028431">
    <property type="entry name" value="NADP_DH_HndA-like"/>
</dbReference>
<dbReference type="InterPro" id="IPR036249">
    <property type="entry name" value="Thioredoxin-like_sf"/>
</dbReference>
<evidence type="ECO:0000313" key="13">
    <source>
        <dbReference type="Proteomes" id="UP000198575"/>
    </source>
</evidence>
<dbReference type="InterPro" id="IPR002023">
    <property type="entry name" value="NuoE-like"/>
</dbReference>
<dbReference type="GO" id="GO:0046872">
    <property type="term" value="F:metal ion binding"/>
    <property type="evidence" value="ECO:0007669"/>
    <property type="project" value="UniProtKB-KW"/>
</dbReference>
<protein>
    <recommendedName>
        <fullName evidence="2">NADH-quinone oxidoreductase subunit E</fullName>
    </recommendedName>
    <alternativeName>
        <fullName evidence="7">NADH dehydrogenase I subunit E</fullName>
    </alternativeName>
    <alternativeName>
        <fullName evidence="8">NDH-1 subunit E</fullName>
    </alternativeName>
</protein>
<evidence type="ECO:0000256" key="9">
    <source>
        <dbReference type="ARBA" id="ARBA00034078"/>
    </source>
</evidence>
<evidence type="ECO:0000256" key="3">
    <source>
        <dbReference type="ARBA" id="ARBA00022714"/>
    </source>
</evidence>
<feature type="binding site" evidence="10">
    <location>
        <position position="100"/>
    </location>
    <ligand>
        <name>[2Fe-2S] cluster</name>
        <dbReference type="ChEBI" id="CHEBI:190135"/>
    </ligand>
</feature>
<name>A0A1I4VNA6_9GAMM</name>
<dbReference type="CDD" id="cd03081">
    <property type="entry name" value="TRX_Fd_NuoE_FDH_gamma"/>
    <property type="match status" value="1"/>
</dbReference>
<dbReference type="SUPFAM" id="SSF52833">
    <property type="entry name" value="Thioredoxin-like"/>
    <property type="match status" value="1"/>
</dbReference>
<dbReference type="InterPro" id="IPR041921">
    <property type="entry name" value="NuoE_N"/>
</dbReference>
<evidence type="ECO:0000256" key="6">
    <source>
        <dbReference type="ARBA" id="ARBA00023014"/>
    </source>
</evidence>
<keyword evidence="13" id="KW-1185">Reference proteome</keyword>
<comment type="cofactor">
    <cofactor evidence="10">
        <name>[2Fe-2S] cluster</name>
        <dbReference type="ChEBI" id="CHEBI:190135"/>
    </cofactor>
    <text evidence="10">Binds 1 [2Fe-2S] cluster.</text>
</comment>
<dbReference type="EMBL" id="FOVF01000002">
    <property type="protein sequence ID" value="SFN02768.1"/>
    <property type="molecule type" value="Genomic_DNA"/>
</dbReference>
<sequence>MTERTDTERPPRPGPGLDSATREAVRAAIEACRELPGALLPILHGVQDALGYVPPAAVPVIAETLNLSRAEVHGVVSFYHHFRSVAPGRHVLRLCRAEACQAMGARELEAHLRARLGIGFNETTANGALTLEPVYCLGNCACAPSAMLDDRVHGRLSVERIDRLVDACGDAS</sequence>
<evidence type="ECO:0000256" key="5">
    <source>
        <dbReference type="ARBA" id="ARBA00023004"/>
    </source>
</evidence>
<dbReference type="PANTHER" id="PTHR43342:SF1">
    <property type="entry name" value="BIFURCATING [FEFE] HYDROGENASE GAMMA SUBUNIT"/>
    <property type="match status" value="1"/>
</dbReference>
<dbReference type="STRING" id="578942.SAMN05216289_102261"/>
<proteinExistence type="inferred from homology"/>
<feature type="binding site" evidence="10">
    <location>
        <position position="136"/>
    </location>
    <ligand>
        <name>[2Fe-2S] cluster</name>
        <dbReference type="ChEBI" id="CHEBI:190135"/>
    </ligand>
</feature>
<evidence type="ECO:0000256" key="10">
    <source>
        <dbReference type="PIRSR" id="PIRSR000216-1"/>
    </source>
</evidence>
<gene>
    <name evidence="12" type="ORF">SAMN05216289_102261</name>
</gene>
<reference evidence="12 13" key="1">
    <citation type="submission" date="2016-10" db="EMBL/GenBank/DDBJ databases">
        <authorList>
            <person name="de Groot N.N."/>
        </authorList>
    </citation>
    <scope>NUCLEOTIDE SEQUENCE [LARGE SCALE GENOMIC DNA]</scope>
    <source>
        <strain evidence="12 13">CGMCC 1.7659</strain>
    </source>
</reference>
<keyword evidence="5 10" id="KW-0408">Iron</keyword>
<dbReference type="GO" id="GO:0051537">
    <property type="term" value="F:2 iron, 2 sulfur cluster binding"/>
    <property type="evidence" value="ECO:0007669"/>
    <property type="project" value="UniProtKB-KW"/>
</dbReference>
<keyword evidence="4 10" id="KW-0479">Metal-binding</keyword>
<keyword evidence="6 10" id="KW-0411">Iron-sulfur</keyword>
<accession>A0A1I4VNA6</accession>
<dbReference type="Gene3D" id="3.40.30.10">
    <property type="entry name" value="Glutaredoxin"/>
    <property type="match status" value="1"/>
</dbReference>
<dbReference type="Gene3D" id="1.10.10.1590">
    <property type="entry name" value="NADH-quinone oxidoreductase subunit E"/>
    <property type="match status" value="1"/>
</dbReference>
<evidence type="ECO:0000313" key="12">
    <source>
        <dbReference type="EMBL" id="SFN02768.1"/>
    </source>
</evidence>
<feature type="compositionally biased region" description="Basic and acidic residues" evidence="11">
    <location>
        <begin position="1"/>
        <end position="11"/>
    </location>
</feature>
<dbReference type="AlphaFoldDB" id="A0A1I4VNA6"/>
<evidence type="ECO:0000256" key="7">
    <source>
        <dbReference type="ARBA" id="ARBA00031580"/>
    </source>
</evidence>
<dbReference type="Pfam" id="PF01257">
    <property type="entry name" value="2Fe-2S_thioredx"/>
    <property type="match status" value="1"/>
</dbReference>
<evidence type="ECO:0000256" key="4">
    <source>
        <dbReference type="ARBA" id="ARBA00022723"/>
    </source>
</evidence>
<keyword evidence="3 10" id="KW-0001">2Fe-2S</keyword>